<dbReference type="Pfam" id="PF01551">
    <property type="entry name" value="Peptidase_M23"/>
    <property type="match status" value="1"/>
</dbReference>
<organism evidence="3 4">
    <name type="scientific">Geoalkalibacter halelectricus</name>
    <dbReference type="NCBI Taxonomy" id="2847045"/>
    <lineage>
        <taxon>Bacteria</taxon>
        <taxon>Pseudomonadati</taxon>
        <taxon>Thermodesulfobacteriota</taxon>
        <taxon>Desulfuromonadia</taxon>
        <taxon>Desulfuromonadales</taxon>
        <taxon>Geoalkalibacteraceae</taxon>
        <taxon>Geoalkalibacter</taxon>
    </lineage>
</organism>
<dbReference type="Gene3D" id="6.10.250.3150">
    <property type="match status" value="1"/>
</dbReference>
<evidence type="ECO:0000313" key="4">
    <source>
        <dbReference type="Proteomes" id="UP001060414"/>
    </source>
</evidence>
<dbReference type="InterPro" id="IPR011055">
    <property type="entry name" value="Dup_hybrid_motif"/>
</dbReference>
<keyword evidence="1" id="KW-0175">Coiled coil</keyword>
<proteinExistence type="predicted"/>
<evidence type="ECO:0000256" key="1">
    <source>
        <dbReference type="SAM" id="Coils"/>
    </source>
</evidence>
<protein>
    <submittedName>
        <fullName evidence="3">Peptidoglycan DD-metalloendopeptidase family protein</fullName>
    </submittedName>
</protein>
<dbReference type="SUPFAM" id="SSF51261">
    <property type="entry name" value="Duplicated hybrid motif"/>
    <property type="match status" value="1"/>
</dbReference>
<name>A0ABY5ZQ01_9BACT</name>
<dbReference type="PANTHER" id="PTHR21666:SF270">
    <property type="entry name" value="MUREIN HYDROLASE ACTIVATOR ENVC"/>
    <property type="match status" value="1"/>
</dbReference>
<evidence type="ECO:0000259" key="2">
    <source>
        <dbReference type="Pfam" id="PF01551"/>
    </source>
</evidence>
<reference evidence="3" key="1">
    <citation type="journal article" date="2022" name="Environ. Microbiol.">
        <title>Geoalkalibacter halelectricus SAP #1 sp. nov. possessing extracellular electron transfer and mineral#reducing capabilities from a haloalkaline environment.</title>
        <authorList>
            <person name="Yadav S."/>
            <person name="Singh R."/>
            <person name="Sundharam S.S."/>
            <person name="Chaudhary S."/>
            <person name="Krishnamurthi S."/>
            <person name="Patil S.A."/>
        </authorList>
    </citation>
    <scope>NUCLEOTIDE SEQUENCE</scope>
    <source>
        <strain evidence="3">SAP-1</strain>
    </source>
</reference>
<feature type="coiled-coil region" evidence="1">
    <location>
        <begin position="27"/>
        <end position="110"/>
    </location>
</feature>
<dbReference type="InterPro" id="IPR016047">
    <property type="entry name" value="M23ase_b-sheet_dom"/>
</dbReference>
<accession>A0ABY5ZQ01</accession>
<dbReference type="EMBL" id="CP092109">
    <property type="protein sequence ID" value="UWZ81168.1"/>
    <property type="molecule type" value="Genomic_DNA"/>
</dbReference>
<dbReference type="Proteomes" id="UP001060414">
    <property type="component" value="Chromosome"/>
</dbReference>
<feature type="domain" description="M23ase beta-sheet core" evidence="2">
    <location>
        <begin position="284"/>
        <end position="374"/>
    </location>
</feature>
<dbReference type="PANTHER" id="PTHR21666">
    <property type="entry name" value="PEPTIDASE-RELATED"/>
    <property type="match status" value="1"/>
</dbReference>
<sequence length="381" mass="42442">MRLWTYKHWLLLIGLVLLPVGVAGQSLEESRKTLEQIQGRIQSTTRALEERQADARSLAAELKSLETDLERLNRQINDLERRDRDLREQIQGKEREATAAQGRVEELRLQVQRRLVALYKEGESGPMSILFGSRTPARMAEEYDYMARVLGHDRELLDDFRRRVVQAEAARRQLEAMQVEQRAVLAGVTDSRAAAQQAATLKTRLLGRARQEERTLATQLEGLRTQAAELAQLVKKLESEQARRYTGDGVFASLKGRLPWPVKGPVVLGFGPQIHPELGTQFDSQGIQIGVAGNRPVHAVADGRVVFANWFKGYGNLLIIDHGDSYYTLYAQNARLLKGVGDAVKRGDAVGYSGLPGSSGIYFEIRQGGAPQNPTAWLGPP</sequence>
<dbReference type="RefSeq" id="WP_260749541.1">
    <property type="nucleotide sequence ID" value="NZ_CP092109.1"/>
</dbReference>
<dbReference type="InterPro" id="IPR050570">
    <property type="entry name" value="Cell_wall_metabolism_enzyme"/>
</dbReference>
<keyword evidence="4" id="KW-1185">Reference proteome</keyword>
<evidence type="ECO:0000313" key="3">
    <source>
        <dbReference type="EMBL" id="UWZ81168.1"/>
    </source>
</evidence>
<dbReference type="Gene3D" id="2.70.70.10">
    <property type="entry name" value="Glucose Permease (Domain IIA)"/>
    <property type="match status" value="1"/>
</dbReference>
<dbReference type="CDD" id="cd12797">
    <property type="entry name" value="M23_peptidase"/>
    <property type="match status" value="1"/>
</dbReference>
<gene>
    <name evidence="3" type="ORF">L9S41_07160</name>
</gene>